<gene>
    <name evidence="4" type="ORF">A3840_01995</name>
</gene>
<dbReference type="AlphaFoldDB" id="A0A178I4C0"/>
<proteinExistence type="predicted"/>
<dbReference type="InterPro" id="IPR011010">
    <property type="entry name" value="DNA_brk_join_enz"/>
</dbReference>
<dbReference type="InterPro" id="IPR002104">
    <property type="entry name" value="Integrase_catalytic"/>
</dbReference>
<dbReference type="Gene3D" id="1.10.443.10">
    <property type="entry name" value="Intergrase catalytic core"/>
    <property type="match status" value="1"/>
</dbReference>
<accession>A0A178I4C0</accession>
<comment type="caution">
    <text evidence="4">The sequence shown here is derived from an EMBL/GenBank/DDBJ whole genome shotgun (WGS) entry which is preliminary data.</text>
</comment>
<keyword evidence="2" id="KW-0233">DNA recombination</keyword>
<dbReference type="EMBL" id="LVVY01000060">
    <property type="protein sequence ID" value="OAM80050.1"/>
    <property type="molecule type" value="Genomic_DNA"/>
</dbReference>
<evidence type="ECO:0000256" key="1">
    <source>
        <dbReference type="ARBA" id="ARBA00022908"/>
    </source>
</evidence>
<dbReference type="Proteomes" id="UP000078389">
    <property type="component" value="Unassembled WGS sequence"/>
</dbReference>
<keyword evidence="5" id="KW-1185">Reference proteome</keyword>
<keyword evidence="1" id="KW-0229">DNA integration</keyword>
<dbReference type="GO" id="GO:0015074">
    <property type="term" value="P:DNA integration"/>
    <property type="evidence" value="ECO:0007669"/>
    <property type="project" value="UniProtKB-KW"/>
</dbReference>
<evidence type="ECO:0000256" key="2">
    <source>
        <dbReference type="ARBA" id="ARBA00023172"/>
    </source>
</evidence>
<evidence type="ECO:0000313" key="5">
    <source>
        <dbReference type="Proteomes" id="UP000078389"/>
    </source>
</evidence>
<dbReference type="Pfam" id="PF00589">
    <property type="entry name" value="Phage_integrase"/>
    <property type="match status" value="1"/>
</dbReference>
<dbReference type="GO" id="GO:0006310">
    <property type="term" value="P:DNA recombination"/>
    <property type="evidence" value="ECO:0007669"/>
    <property type="project" value="UniProtKB-KW"/>
</dbReference>
<dbReference type="PANTHER" id="PTHR30349:SF94">
    <property type="entry name" value="INTEGRASE_RECOMBINASE HI_1414-RELATED"/>
    <property type="match status" value="1"/>
</dbReference>
<dbReference type="PANTHER" id="PTHR30349">
    <property type="entry name" value="PHAGE INTEGRASE-RELATED"/>
    <property type="match status" value="1"/>
</dbReference>
<dbReference type="InterPro" id="IPR013762">
    <property type="entry name" value="Integrase-like_cat_sf"/>
</dbReference>
<evidence type="ECO:0000259" key="3">
    <source>
        <dbReference type="PROSITE" id="PS51898"/>
    </source>
</evidence>
<dbReference type="SUPFAM" id="SSF56349">
    <property type="entry name" value="DNA breaking-rejoining enzymes"/>
    <property type="match status" value="1"/>
</dbReference>
<name>A0A178I4C0_9HYPH</name>
<feature type="domain" description="Tyr recombinase" evidence="3">
    <location>
        <begin position="1"/>
        <end position="145"/>
    </location>
</feature>
<dbReference type="CDD" id="cd00796">
    <property type="entry name" value="INT_Rci_Hp1_C"/>
    <property type="match status" value="1"/>
</dbReference>
<sequence>MRALVELAYETAMRRSEIIKLTPRVLHLDERVLSVVDGKTGDRFVPLTTRAVTLLRAAQERCKSPDDRLFPVAAHSVSTAVRRARRAVGLDEDVRLHQLRHTRITMVARKGFNQAQIMMVSGHKDSRSVQRYTHLNVRDVIGLMDLKEGE</sequence>
<evidence type="ECO:0000313" key="4">
    <source>
        <dbReference type="EMBL" id="OAM80050.1"/>
    </source>
</evidence>
<dbReference type="GO" id="GO:0003677">
    <property type="term" value="F:DNA binding"/>
    <property type="evidence" value="ECO:0007669"/>
    <property type="project" value="InterPro"/>
</dbReference>
<protein>
    <recommendedName>
        <fullName evidence="3">Tyr recombinase domain-containing protein</fullName>
    </recommendedName>
</protein>
<reference evidence="4 5" key="1">
    <citation type="submission" date="2016-03" db="EMBL/GenBank/DDBJ databases">
        <title>Genome sequencing of Devosia sp. S37.</title>
        <authorList>
            <person name="Mohd Nor M."/>
        </authorList>
    </citation>
    <scope>NUCLEOTIDE SEQUENCE [LARGE SCALE GENOMIC DNA]</scope>
    <source>
        <strain evidence="4 5">S37</strain>
    </source>
</reference>
<dbReference type="PROSITE" id="PS51898">
    <property type="entry name" value="TYR_RECOMBINASE"/>
    <property type="match status" value="1"/>
</dbReference>
<organism evidence="4 5">
    <name type="scientific">Devosia elaeis</name>
    <dbReference type="NCBI Taxonomy" id="1770058"/>
    <lineage>
        <taxon>Bacteria</taxon>
        <taxon>Pseudomonadati</taxon>
        <taxon>Pseudomonadota</taxon>
        <taxon>Alphaproteobacteria</taxon>
        <taxon>Hyphomicrobiales</taxon>
        <taxon>Devosiaceae</taxon>
        <taxon>Devosia</taxon>
    </lineage>
</organism>
<dbReference type="InterPro" id="IPR050090">
    <property type="entry name" value="Tyrosine_recombinase_XerCD"/>
</dbReference>
<dbReference type="STRING" id="1770058.A3840_01995"/>